<dbReference type="PANTHER" id="PTHR48434">
    <property type="entry name" value="(RAPE) HYPOTHETICAL PROTEIN"/>
    <property type="match status" value="1"/>
</dbReference>
<reference evidence="2 3" key="1">
    <citation type="submission" date="2020-09" db="EMBL/GenBank/DDBJ databases">
        <title>De no assembly of potato wild relative species, Solanum commersonii.</title>
        <authorList>
            <person name="Cho K."/>
        </authorList>
    </citation>
    <scope>NUCLEOTIDE SEQUENCE [LARGE SCALE GENOMIC DNA]</scope>
    <source>
        <strain evidence="2">LZ3.2</strain>
        <tissue evidence="2">Leaf</tissue>
    </source>
</reference>
<dbReference type="Proteomes" id="UP000824120">
    <property type="component" value="Chromosome 10"/>
</dbReference>
<evidence type="ECO:0000313" key="2">
    <source>
        <dbReference type="EMBL" id="KAG5580188.1"/>
    </source>
</evidence>
<organism evidence="2 3">
    <name type="scientific">Solanum commersonii</name>
    <name type="common">Commerson's wild potato</name>
    <name type="synonym">Commerson's nightshade</name>
    <dbReference type="NCBI Taxonomy" id="4109"/>
    <lineage>
        <taxon>Eukaryota</taxon>
        <taxon>Viridiplantae</taxon>
        <taxon>Streptophyta</taxon>
        <taxon>Embryophyta</taxon>
        <taxon>Tracheophyta</taxon>
        <taxon>Spermatophyta</taxon>
        <taxon>Magnoliopsida</taxon>
        <taxon>eudicotyledons</taxon>
        <taxon>Gunneridae</taxon>
        <taxon>Pentapetalae</taxon>
        <taxon>asterids</taxon>
        <taxon>lamiids</taxon>
        <taxon>Solanales</taxon>
        <taxon>Solanaceae</taxon>
        <taxon>Solanoideae</taxon>
        <taxon>Solaneae</taxon>
        <taxon>Solanum</taxon>
    </lineage>
</organism>
<gene>
    <name evidence="2" type="ORF">H5410_050815</name>
</gene>
<feature type="compositionally biased region" description="Polar residues" evidence="1">
    <location>
        <begin position="247"/>
        <end position="260"/>
    </location>
</feature>
<dbReference type="EMBL" id="JACXVP010000010">
    <property type="protein sequence ID" value="KAG5580188.1"/>
    <property type="molecule type" value="Genomic_DNA"/>
</dbReference>
<proteinExistence type="predicted"/>
<accession>A0A9J5WYQ4</accession>
<dbReference type="AlphaFoldDB" id="A0A9J5WYQ4"/>
<dbReference type="PANTHER" id="PTHR48434:SF1">
    <property type="entry name" value="(RAPE) HYPOTHETICAL PROTEIN"/>
    <property type="match status" value="1"/>
</dbReference>
<name>A0A9J5WYQ4_SOLCO</name>
<comment type="caution">
    <text evidence="2">The sequence shown here is derived from an EMBL/GenBank/DDBJ whole genome shotgun (WGS) entry which is preliminary data.</text>
</comment>
<feature type="region of interest" description="Disordered" evidence="1">
    <location>
        <begin position="247"/>
        <end position="266"/>
    </location>
</feature>
<dbReference type="OrthoDB" id="1730933at2759"/>
<feature type="region of interest" description="Disordered" evidence="1">
    <location>
        <begin position="216"/>
        <end position="237"/>
    </location>
</feature>
<evidence type="ECO:0000256" key="1">
    <source>
        <dbReference type="SAM" id="MobiDB-lite"/>
    </source>
</evidence>
<sequence>MSTLKELDYIHPDQKVAVEYNYWDYMEGFNKVLLYENANRKHSWFIKICSNIFDRHVPNWFCKWWTLYGPSIKILPESYKKLYLEWVDISPKIIKMQEENIFFEIMSVMYFFMEFSIPWIMKWSVEKNPEGKVHGQEIVDLINVTISKYYNTAHTEPQVMEDSSPFKRITRKLQIKKGLISKSEAIAIYMEEVKKDLMKNLDFDIKDDISMVSASHTNEEEDACIAGEGQDVDDEEEDLETILKRYQQQLEESSSASTTGKGKEKI</sequence>
<protein>
    <submittedName>
        <fullName evidence="2">Uncharacterized protein</fullName>
    </submittedName>
</protein>
<evidence type="ECO:0000313" key="3">
    <source>
        <dbReference type="Proteomes" id="UP000824120"/>
    </source>
</evidence>
<keyword evidence="3" id="KW-1185">Reference proteome</keyword>